<dbReference type="RefSeq" id="WP_191616193.1">
    <property type="nucleotide sequence ID" value="NZ_JACYFG010000007.1"/>
</dbReference>
<dbReference type="Gene3D" id="3.40.630.30">
    <property type="match status" value="1"/>
</dbReference>
<dbReference type="Pfam" id="PF00583">
    <property type="entry name" value="Acetyltransf_1"/>
    <property type="match status" value="1"/>
</dbReference>
<dbReference type="Proteomes" id="UP000622317">
    <property type="component" value="Unassembled WGS sequence"/>
</dbReference>
<dbReference type="CDD" id="cd04301">
    <property type="entry name" value="NAT_SF"/>
    <property type="match status" value="1"/>
</dbReference>
<dbReference type="SUPFAM" id="SSF55729">
    <property type="entry name" value="Acyl-CoA N-acyltransferases (Nat)"/>
    <property type="match status" value="1"/>
</dbReference>
<proteinExistence type="predicted"/>
<evidence type="ECO:0000259" key="1">
    <source>
        <dbReference type="PROSITE" id="PS51186"/>
    </source>
</evidence>
<dbReference type="GO" id="GO:0016747">
    <property type="term" value="F:acyltransferase activity, transferring groups other than amino-acyl groups"/>
    <property type="evidence" value="ECO:0007669"/>
    <property type="project" value="InterPro"/>
</dbReference>
<sequence>MKARRANLEDVDRIAEIHVRSWQEAYKNSLPADFLASLDPSKRAIMWRGCVENNGFLFVVEDDHSKILGFLNFGRSRDEDLNTATELTAIYLDPQHYGSGIGTTFWKTVEEEIENKIVFLWVLATNKIGISFYEKKGFGNEDLQDEVGLQGEDKLYDTQAALEVIEKETNRGRFPAVSLLLFREDRSPVGYHIFVAALRGQEPILIDPANGRTVATTKEEISKVLIQNSALNPERKTIHIQTLEPKDC</sequence>
<name>A0A927F6U0_9BACT</name>
<reference evidence="2" key="1">
    <citation type="submission" date="2020-09" db="EMBL/GenBank/DDBJ databases">
        <title>Pelagicoccus enzymogenes sp. nov. with an EPS production, isolated from marine sediment.</title>
        <authorList>
            <person name="Feng X."/>
        </authorList>
    </citation>
    <scope>NUCLEOTIDE SEQUENCE</scope>
    <source>
        <strain evidence="2">NFK12</strain>
    </source>
</reference>
<gene>
    <name evidence="2" type="ORF">IEN85_06060</name>
</gene>
<organism evidence="2 3">
    <name type="scientific">Pelagicoccus enzymogenes</name>
    <dbReference type="NCBI Taxonomy" id="2773457"/>
    <lineage>
        <taxon>Bacteria</taxon>
        <taxon>Pseudomonadati</taxon>
        <taxon>Verrucomicrobiota</taxon>
        <taxon>Opitutia</taxon>
        <taxon>Puniceicoccales</taxon>
        <taxon>Pelagicoccaceae</taxon>
        <taxon>Pelagicoccus</taxon>
    </lineage>
</organism>
<dbReference type="EMBL" id="JACYFG010000007">
    <property type="protein sequence ID" value="MBD5779050.1"/>
    <property type="molecule type" value="Genomic_DNA"/>
</dbReference>
<dbReference type="InterPro" id="IPR016181">
    <property type="entry name" value="Acyl_CoA_acyltransferase"/>
</dbReference>
<evidence type="ECO:0000313" key="3">
    <source>
        <dbReference type="Proteomes" id="UP000622317"/>
    </source>
</evidence>
<accession>A0A927F6U0</accession>
<dbReference type="PROSITE" id="PS51186">
    <property type="entry name" value="GNAT"/>
    <property type="match status" value="1"/>
</dbReference>
<dbReference type="InterPro" id="IPR000182">
    <property type="entry name" value="GNAT_dom"/>
</dbReference>
<evidence type="ECO:0000313" key="2">
    <source>
        <dbReference type="EMBL" id="MBD5779050.1"/>
    </source>
</evidence>
<comment type="caution">
    <text evidence="2">The sequence shown here is derived from an EMBL/GenBank/DDBJ whole genome shotgun (WGS) entry which is preliminary data.</text>
</comment>
<feature type="domain" description="N-acetyltransferase" evidence="1">
    <location>
        <begin position="1"/>
        <end position="171"/>
    </location>
</feature>
<dbReference type="AlphaFoldDB" id="A0A927F6U0"/>
<keyword evidence="3" id="KW-1185">Reference proteome</keyword>
<protein>
    <submittedName>
        <fullName evidence="2">GNAT family N-acetyltransferase</fullName>
    </submittedName>
</protein>